<feature type="domain" description="Amidohydrolase 3" evidence="1">
    <location>
        <begin position="77"/>
        <end position="550"/>
    </location>
</feature>
<dbReference type="InterPro" id="IPR033932">
    <property type="entry name" value="YtcJ-like"/>
</dbReference>
<sequence>MPTRPDRAVSPARAARPSQPADLVVRNARIRTLVPSAPWASAVAIRGGEIVAVGADRDVAPLAGPGTETIDGGGTLSVVPGLTDAHIHPVWGAELAVGADLNGLTTLAAVHAALTAEAAATPAGEWVRGWGLDPAVLGGQPISSAAIAAAVGDRPALVLCYDLHTAVATRPALALAGVDGPRAFGDASEIVCDADGPTGELREPSAYRLVLDAAPGSTGAAFRRRVGGVLRDLARLGLTGGHAMDGTPEGLALYTELEQEGALCQRVVVPFWQRPDATEAEIEEQLALRDARGRRWRGGVAKFFVDGVIETGTAWLEEPDSHGEGLTPYWPDPERYRERVVRFARAGFQCVSHAIGDRAVRASLDAYAAAGVRAANGAPHRVEHLELVTDRDVTRIAAEGVVASMQPLYMQARRADGSDIWTGRVGSERAARAFRTRDLLNAGAQLALGSDWPVSPVDPRVGMAWARLRRPPGQPDVEVLEPAQRLTALEALQGYTSGAADAVGEPRQGRIAPGCAGDLTAFAADPVEVSADELPDLPVCLTVVDGEIVFRAEESR</sequence>
<dbReference type="SUPFAM" id="SSF51556">
    <property type="entry name" value="Metallo-dependent hydrolases"/>
    <property type="match status" value="1"/>
</dbReference>
<dbReference type="PANTHER" id="PTHR22642:SF2">
    <property type="entry name" value="PROTEIN LONG AFTER FAR-RED 3"/>
    <property type="match status" value="1"/>
</dbReference>
<dbReference type="GO" id="GO:0016810">
    <property type="term" value="F:hydrolase activity, acting on carbon-nitrogen (but not peptide) bonds"/>
    <property type="evidence" value="ECO:0007669"/>
    <property type="project" value="InterPro"/>
</dbReference>
<gene>
    <name evidence="2" type="ordered locus">Cwoe_2556</name>
</gene>
<dbReference type="CDD" id="cd01300">
    <property type="entry name" value="YtcJ_like"/>
    <property type="match status" value="1"/>
</dbReference>
<dbReference type="AlphaFoldDB" id="D3F8L3"/>
<dbReference type="RefSeq" id="WP_012934028.1">
    <property type="nucleotide sequence ID" value="NC_013739.1"/>
</dbReference>
<protein>
    <submittedName>
        <fullName evidence="2">Amidohydrolase 3</fullName>
    </submittedName>
</protein>
<dbReference type="eggNOG" id="COG1574">
    <property type="taxonomic scope" value="Bacteria"/>
</dbReference>
<dbReference type="InterPro" id="IPR032466">
    <property type="entry name" value="Metal_Hydrolase"/>
</dbReference>
<dbReference type="InterPro" id="IPR011059">
    <property type="entry name" value="Metal-dep_hydrolase_composite"/>
</dbReference>
<keyword evidence="3" id="KW-1185">Reference proteome</keyword>
<reference evidence="3" key="2">
    <citation type="submission" date="2010-01" db="EMBL/GenBank/DDBJ databases">
        <title>The complete genome of Conexibacter woesei DSM 14684.</title>
        <authorList>
            <consortium name="US DOE Joint Genome Institute (JGI-PGF)"/>
            <person name="Lucas S."/>
            <person name="Copeland A."/>
            <person name="Lapidus A."/>
            <person name="Glavina del Rio T."/>
            <person name="Dalin E."/>
            <person name="Tice H."/>
            <person name="Bruce D."/>
            <person name="Goodwin L."/>
            <person name="Pitluck S."/>
            <person name="Kyrpides N."/>
            <person name="Mavromatis K."/>
            <person name="Ivanova N."/>
            <person name="Mikhailova N."/>
            <person name="Chertkov O."/>
            <person name="Brettin T."/>
            <person name="Detter J.C."/>
            <person name="Han C."/>
            <person name="Larimer F."/>
            <person name="Land M."/>
            <person name="Hauser L."/>
            <person name="Markowitz V."/>
            <person name="Cheng J.-F."/>
            <person name="Hugenholtz P."/>
            <person name="Woyke T."/>
            <person name="Wu D."/>
            <person name="Pukall R."/>
            <person name="Steenblock K."/>
            <person name="Schneider S."/>
            <person name="Klenk H.-P."/>
            <person name="Eisen J.A."/>
        </authorList>
    </citation>
    <scope>NUCLEOTIDE SEQUENCE [LARGE SCALE GENOMIC DNA]</scope>
    <source>
        <strain evidence="3">DSM 14684 / CIP 108061 / JCM 11494 / NBRC 100937 / ID131577</strain>
    </source>
</reference>
<dbReference type="Gene3D" id="2.30.40.10">
    <property type="entry name" value="Urease, subunit C, domain 1"/>
    <property type="match status" value="1"/>
</dbReference>
<dbReference type="PANTHER" id="PTHR22642">
    <property type="entry name" value="IMIDAZOLONEPROPIONASE"/>
    <property type="match status" value="1"/>
</dbReference>
<dbReference type="OrthoDB" id="3173428at2"/>
<evidence type="ECO:0000313" key="2">
    <source>
        <dbReference type="EMBL" id="ADB50977.1"/>
    </source>
</evidence>
<organism evidence="2 3">
    <name type="scientific">Conexibacter woesei (strain DSM 14684 / CCUG 47730 / CIP 108061 / JCM 11494 / NBRC 100937 / ID131577)</name>
    <dbReference type="NCBI Taxonomy" id="469383"/>
    <lineage>
        <taxon>Bacteria</taxon>
        <taxon>Bacillati</taxon>
        <taxon>Actinomycetota</taxon>
        <taxon>Thermoleophilia</taxon>
        <taxon>Solirubrobacterales</taxon>
        <taxon>Conexibacteraceae</taxon>
        <taxon>Conexibacter</taxon>
    </lineage>
</organism>
<name>D3F8L3_CONWI</name>
<proteinExistence type="predicted"/>
<dbReference type="STRING" id="469383.Cwoe_2556"/>
<evidence type="ECO:0000313" key="3">
    <source>
        <dbReference type="Proteomes" id="UP000008229"/>
    </source>
</evidence>
<dbReference type="Gene3D" id="3.20.20.140">
    <property type="entry name" value="Metal-dependent hydrolases"/>
    <property type="match status" value="1"/>
</dbReference>
<accession>D3F8L3</accession>
<evidence type="ECO:0000259" key="1">
    <source>
        <dbReference type="Pfam" id="PF07969"/>
    </source>
</evidence>
<dbReference type="Proteomes" id="UP000008229">
    <property type="component" value="Chromosome"/>
</dbReference>
<keyword evidence="2" id="KW-0378">Hydrolase</keyword>
<dbReference type="Gene3D" id="3.10.310.70">
    <property type="match status" value="1"/>
</dbReference>
<dbReference type="KEGG" id="cwo:Cwoe_2556"/>
<reference evidence="2 3" key="1">
    <citation type="journal article" date="2010" name="Stand. Genomic Sci.">
        <title>Complete genome sequence of Conexibacter woesei type strain (ID131577).</title>
        <authorList>
            <person name="Pukall R."/>
            <person name="Lapidus A."/>
            <person name="Glavina Del Rio T."/>
            <person name="Copeland A."/>
            <person name="Tice H."/>
            <person name="Cheng J.-F."/>
            <person name="Lucas S."/>
            <person name="Chen F."/>
            <person name="Nolan M."/>
            <person name="Bruce D."/>
            <person name="Goodwin L."/>
            <person name="Pitluck S."/>
            <person name="Mavromatis K."/>
            <person name="Ivanova N."/>
            <person name="Ovchinnikova G."/>
            <person name="Pati A."/>
            <person name="Chen A."/>
            <person name="Palaniappan K."/>
            <person name="Land M."/>
            <person name="Hauser L."/>
            <person name="Chang Y.-J."/>
            <person name="Jeffries C.D."/>
            <person name="Chain P."/>
            <person name="Meincke L."/>
            <person name="Sims D."/>
            <person name="Brettin T."/>
            <person name="Detter J.C."/>
            <person name="Rohde M."/>
            <person name="Goeker M."/>
            <person name="Bristow J."/>
            <person name="Eisen J.A."/>
            <person name="Markowitz V."/>
            <person name="Kyrpides N.C."/>
            <person name="Klenk H.-P."/>
            <person name="Hugenholtz P."/>
        </authorList>
    </citation>
    <scope>NUCLEOTIDE SEQUENCE [LARGE SCALE GENOMIC DNA]</scope>
    <source>
        <strain evidence="3">DSM 14684 / CIP 108061 / JCM 11494 / NBRC 100937 / ID131577</strain>
    </source>
</reference>
<dbReference type="Pfam" id="PF07969">
    <property type="entry name" value="Amidohydro_3"/>
    <property type="match status" value="1"/>
</dbReference>
<dbReference type="InterPro" id="IPR013108">
    <property type="entry name" value="Amidohydro_3"/>
</dbReference>
<dbReference type="SUPFAM" id="SSF51338">
    <property type="entry name" value="Composite domain of metallo-dependent hydrolases"/>
    <property type="match status" value="1"/>
</dbReference>
<dbReference type="HOGENOM" id="CLU_009942_6_1_11"/>
<dbReference type="EMBL" id="CP001854">
    <property type="protein sequence ID" value="ADB50977.1"/>
    <property type="molecule type" value="Genomic_DNA"/>
</dbReference>